<dbReference type="STRING" id="371602.SAMN04487984_0913"/>
<protein>
    <submittedName>
        <fullName evidence="3">Helix-turn-helix domain-containing protein</fullName>
    </submittedName>
</protein>
<dbReference type="GO" id="GO:0005829">
    <property type="term" value="C:cytosol"/>
    <property type="evidence" value="ECO:0007669"/>
    <property type="project" value="TreeGrafter"/>
</dbReference>
<dbReference type="AlphaFoldDB" id="A0A1W1YU78"/>
<dbReference type="EMBL" id="FWXK01000004">
    <property type="protein sequence ID" value="SMC39371.1"/>
    <property type="molecule type" value="Genomic_DNA"/>
</dbReference>
<evidence type="ECO:0000313" key="3">
    <source>
        <dbReference type="EMBL" id="SMC39371.1"/>
    </source>
</evidence>
<dbReference type="PANTHER" id="PTHR46797:SF2">
    <property type="entry name" value="TRANSCRIPTIONAL REGULATOR"/>
    <property type="match status" value="1"/>
</dbReference>
<dbReference type="GO" id="GO:0003677">
    <property type="term" value="F:DNA binding"/>
    <property type="evidence" value="ECO:0007669"/>
    <property type="project" value="UniProtKB-KW"/>
</dbReference>
<organism evidence="3 4">
    <name type="scientific">Aerococcus suis</name>
    <dbReference type="NCBI Taxonomy" id="371602"/>
    <lineage>
        <taxon>Bacteria</taxon>
        <taxon>Bacillati</taxon>
        <taxon>Bacillota</taxon>
        <taxon>Bacilli</taxon>
        <taxon>Lactobacillales</taxon>
        <taxon>Aerococcaceae</taxon>
        <taxon>Aerococcus</taxon>
    </lineage>
</organism>
<proteinExistence type="predicted"/>
<dbReference type="GO" id="GO:0003700">
    <property type="term" value="F:DNA-binding transcription factor activity"/>
    <property type="evidence" value="ECO:0007669"/>
    <property type="project" value="TreeGrafter"/>
</dbReference>
<dbReference type="RefSeq" id="WP_159444434.1">
    <property type="nucleotide sequence ID" value="NZ_FWXK01000004.1"/>
</dbReference>
<accession>A0A1W1YU78</accession>
<dbReference type="InterPro" id="IPR050807">
    <property type="entry name" value="TransReg_Diox_bact_type"/>
</dbReference>
<sequence length="96" mass="10991">MDIGLRLHQLRLAKGLTVKEVACEAEVSPAFISAVEHQQSSISFMKLEKICDVLEVSMSDFFLDNIEPIEQEISHRVHQLSEHQKHALYQFLLTIT</sequence>
<dbReference type="OrthoDB" id="9814553at2"/>
<evidence type="ECO:0000256" key="1">
    <source>
        <dbReference type="ARBA" id="ARBA00023125"/>
    </source>
</evidence>
<reference evidence="4" key="1">
    <citation type="submission" date="2017-04" db="EMBL/GenBank/DDBJ databases">
        <authorList>
            <person name="Varghese N."/>
            <person name="Submissions S."/>
        </authorList>
    </citation>
    <scope>NUCLEOTIDE SEQUENCE [LARGE SCALE GENOMIC DNA]</scope>
    <source>
        <strain evidence="4">DSM 21500</strain>
    </source>
</reference>
<feature type="domain" description="HTH cro/C1-type" evidence="2">
    <location>
        <begin position="7"/>
        <end position="61"/>
    </location>
</feature>
<keyword evidence="4" id="KW-1185">Reference proteome</keyword>
<dbReference type="SMART" id="SM00530">
    <property type="entry name" value="HTH_XRE"/>
    <property type="match status" value="1"/>
</dbReference>
<dbReference type="CDD" id="cd00093">
    <property type="entry name" value="HTH_XRE"/>
    <property type="match status" value="1"/>
</dbReference>
<dbReference type="InterPro" id="IPR010982">
    <property type="entry name" value="Lambda_DNA-bd_dom_sf"/>
</dbReference>
<keyword evidence="1" id="KW-0238">DNA-binding</keyword>
<dbReference type="PANTHER" id="PTHR46797">
    <property type="entry name" value="HTH-TYPE TRANSCRIPTIONAL REGULATOR"/>
    <property type="match status" value="1"/>
</dbReference>
<evidence type="ECO:0000259" key="2">
    <source>
        <dbReference type="PROSITE" id="PS50943"/>
    </source>
</evidence>
<dbReference type="InterPro" id="IPR001387">
    <property type="entry name" value="Cro/C1-type_HTH"/>
</dbReference>
<name>A0A1W1YU78_9LACT</name>
<dbReference type="Pfam" id="PF01381">
    <property type="entry name" value="HTH_3"/>
    <property type="match status" value="1"/>
</dbReference>
<dbReference type="Proteomes" id="UP000243884">
    <property type="component" value="Unassembled WGS sequence"/>
</dbReference>
<evidence type="ECO:0000313" key="4">
    <source>
        <dbReference type="Proteomes" id="UP000243884"/>
    </source>
</evidence>
<dbReference type="Gene3D" id="1.10.260.40">
    <property type="entry name" value="lambda repressor-like DNA-binding domains"/>
    <property type="match status" value="1"/>
</dbReference>
<dbReference type="SUPFAM" id="SSF47413">
    <property type="entry name" value="lambda repressor-like DNA-binding domains"/>
    <property type="match status" value="1"/>
</dbReference>
<dbReference type="PROSITE" id="PS50943">
    <property type="entry name" value="HTH_CROC1"/>
    <property type="match status" value="1"/>
</dbReference>
<gene>
    <name evidence="3" type="ORF">SAMN04487984_0913</name>
</gene>